<proteinExistence type="predicted"/>
<dbReference type="Proteomes" id="UP000295611">
    <property type="component" value="Unassembled WGS sequence"/>
</dbReference>
<name>A0A4R7BDA9_9NEIS</name>
<dbReference type="Gene3D" id="1.40.20.10">
    <property type="entry name" value="CHAD domain"/>
    <property type="match status" value="1"/>
</dbReference>
<dbReference type="PROSITE" id="PS51708">
    <property type="entry name" value="CHAD"/>
    <property type="match status" value="1"/>
</dbReference>
<reference evidence="2 3" key="1">
    <citation type="submission" date="2019-03" db="EMBL/GenBank/DDBJ databases">
        <title>Genomic Encyclopedia of Type Strains, Phase III (KMG-III): the genomes of soil and plant-associated and newly described type strains.</title>
        <authorList>
            <person name="Whitman W."/>
        </authorList>
    </citation>
    <scope>NUCLEOTIDE SEQUENCE [LARGE SCALE GENOMIC DNA]</scope>
    <source>
        <strain evidence="2 3">CECT 8976</strain>
    </source>
</reference>
<organism evidence="2 3">
    <name type="scientific">Paludibacterium purpuratum</name>
    <dbReference type="NCBI Taxonomy" id="1144873"/>
    <lineage>
        <taxon>Bacteria</taxon>
        <taxon>Pseudomonadati</taxon>
        <taxon>Pseudomonadota</taxon>
        <taxon>Betaproteobacteria</taxon>
        <taxon>Neisseriales</taxon>
        <taxon>Chromobacteriaceae</taxon>
        <taxon>Paludibacterium</taxon>
    </lineage>
</organism>
<dbReference type="SMART" id="SM00880">
    <property type="entry name" value="CHAD"/>
    <property type="match status" value="1"/>
</dbReference>
<keyword evidence="3" id="KW-1185">Reference proteome</keyword>
<dbReference type="InterPro" id="IPR007899">
    <property type="entry name" value="CHAD_dom"/>
</dbReference>
<comment type="caution">
    <text evidence="2">The sequence shown here is derived from an EMBL/GenBank/DDBJ whole genome shotgun (WGS) entry which is preliminary data.</text>
</comment>
<dbReference type="OrthoDB" id="8587394at2"/>
<sequence>MKDARNASVLLPHFQQVQSQALQARSLLDRASLAADAVYDLRLSLRICRILRHFVRKDPDFDQWSPVFDQCYRATSPVRDHQVGIGLIRQLECGWPRNRRRPSTALARALRQSYPLLGGEMDRLGLPQALAAMQAAIEQIERQASPKKLIKRAGHHADRLAVALGTRMRTALARHRIKDWHNLRLAIKHYRFWVGALEDVLSAEHAARARALKPLQVALGEAHDNEVLARWLPEVPGVPLDVWQLALSERKQVDLARAMTLLTPLLASHGLADLANGIS</sequence>
<dbReference type="EMBL" id="SNZP01000002">
    <property type="protein sequence ID" value="TDR81945.1"/>
    <property type="molecule type" value="Genomic_DNA"/>
</dbReference>
<evidence type="ECO:0000313" key="2">
    <source>
        <dbReference type="EMBL" id="TDR81945.1"/>
    </source>
</evidence>
<dbReference type="AlphaFoldDB" id="A0A4R7BDA9"/>
<protein>
    <submittedName>
        <fullName evidence="2">CHAD domain-containing protein</fullName>
    </submittedName>
</protein>
<evidence type="ECO:0000259" key="1">
    <source>
        <dbReference type="PROSITE" id="PS51708"/>
    </source>
</evidence>
<dbReference type="InterPro" id="IPR038186">
    <property type="entry name" value="CHAD_dom_sf"/>
</dbReference>
<dbReference type="Pfam" id="PF05235">
    <property type="entry name" value="CHAD"/>
    <property type="match status" value="1"/>
</dbReference>
<feature type="domain" description="CHAD" evidence="1">
    <location>
        <begin position="3"/>
        <end position="273"/>
    </location>
</feature>
<gene>
    <name evidence="2" type="ORF">DFP86_10255</name>
</gene>
<dbReference type="RefSeq" id="WP_133678388.1">
    <property type="nucleotide sequence ID" value="NZ_SNZP01000002.1"/>
</dbReference>
<accession>A0A4R7BDA9</accession>
<evidence type="ECO:0000313" key="3">
    <source>
        <dbReference type="Proteomes" id="UP000295611"/>
    </source>
</evidence>